<organism evidence="5 6">
    <name type="scientific">Bifidobacterium longum subsp. longum</name>
    <dbReference type="NCBI Taxonomy" id="1679"/>
    <lineage>
        <taxon>Bacteria</taxon>
        <taxon>Bacillati</taxon>
        <taxon>Actinomycetota</taxon>
        <taxon>Actinomycetes</taxon>
        <taxon>Bifidobacteriales</taxon>
        <taxon>Bifidobacteriaceae</taxon>
        <taxon>Bifidobacterium</taxon>
    </lineage>
</organism>
<reference evidence="5 6" key="1">
    <citation type="journal article" date="2018" name="Sci. Rep.">
        <title>Genomic diversity and distribution of Bifidobacterium longum subsp. longum across the human lifespan.</title>
        <authorList>
            <person name="Odamaki T."/>
            <person name="Bottacini F."/>
            <person name="Kato K."/>
            <person name="Mitsuyama E."/>
            <person name="Yoshida K."/>
            <person name="Horigome A."/>
            <person name="Xiao J.Z."/>
            <person name="van Sinderen D."/>
        </authorList>
    </citation>
    <scope>NUCLEOTIDE SEQUENCE [LARGE SCALE GENOMIC DNA]</scope>
    <source>
        <strain evidence="5 6">MCC10119</strain>
    </source>
</reference>
<dbReference type="Gene3D" id="1.10.150.130">
    <property type="match status" value="1"/>
</dbReference>
<dbReference type="InterPro" id="IPR050090">
    <property type="entry name" value="Tyrosine_recombinase_XerCD"/>
</dbReference>
<dbReference type="AlphaFoldDB" id="A0A4R0VTA8"/>
<dbReference type="GO" id="GO:0015074">
    <property type="term" value="P:DNA integration"/>
    <property type="evidence" value="ECO:0007669"/>
    <property type="project" value="InterPro"/>
</dbReference>
<evidence type="ECO:0000313" key="5">
    <source>
        <dbReference type="EMBL" id="TCF73374.1"/>
    </source>
</evidence>
<evidence type="ECO:0000256" key="1">
    <source>
        <dbReference type="ARBA" id="ARBA00008857"/>
    </source>
</evidence>
<evidence type="ECO:0000256" key="3">
    <source>
        <dbReference type="ARBA" id="ARBA00023172"/>
    </source>
</evidence>
<comment type="similarity">
    <text evidence="1">Belongs to the 'phage' integrase family.</text>
</comment>
<accession>A0A4R0VTA8</accession>
<keyword evidence="3" id="KW-0233">DNA recombination</keyword>
<dbReference type="SUPFAM" id="SSF56349">
    <property type="entry name" value="DNA breaking-rejoining enzymes"/>
    <property type="match status" value="1"/>
</dbReference>
<dbReference type="Proteomes" id="UP000292729">
    <property type="component" value="Unassembled WGS sequence"/>
</dbReference>
<name>A0A4R0VTA8_BIFLL</name>
<protein>
    <submittedName>
        <fullName evidence="5">Site-specific recombinase</fullName>
    </submittedName>
</protein>
<sequence length="443" mass="49896">MSKAWIEDLWLTEPRETLPDGSKVKIPVPSSVTKSLAAYMKTPEKAKVPGKFKTARYGHGKRWRVSWWATLPDGSKKRSSKAFSTRADAESFAAAMEDDIRSGRYVDPADADRPFQSVALEWLASKNNLRGRSYLRYENDMTRYVLPKWGDRPIGSIQESEVSEWVHELQSGTAPHEFKRKTTMQPMKRRTIKGVVKDAFGGVMAYASSPKRRWILSNPAADVELPQDAETDDRVFLSHQQVADIAEAAARVDVKNPMVSKLLIIFLAYTGLRANEALALRIGDLDFTRMRISVTKTITADRQGREIEGKPKSGRNRIVPIPGFLTADLEQVCDGRTDDDYLFTALHGGMIHLNTWRTRVWYPAKEGAGYGDVKGLRIHSLRHTYASFAIGAGCDVKTLQSIMGHASATETLNTYAELWPDRIDEVAAVMEAKYQQWEAQRRE</sequence>
<dbReference type="PANTHER" id="PTHR30349:SF64">
    <property type="entry name" value="PROPHAGE INTEGRASE INTD-RELATED"/>
    <property type="match status" value="1"/>
</dbReference>
<dbReference type="Gene3D" id="1.10.443.10">
    <property type="entry name" value="Intergrase catalytic core"/>
    <property type="match status" value="1"/>
</dbReference>
<dbReference type="PANTHER" id="PTHR30349">
    <property type="entry name" value="PHAGE INTEGRASE-RELATED"/>
    <property type="match status" value="1"/>
</dbReference>
<evidence type="ECO:0000313" key="6">
    <source>
        <dbReference type="Proteomes" id="UP000292729"/>
    </source>
</evidence>
<keyword evidence="2" id="KW-0238">DNA-binding</keyword>
<comment type="caution">
    <text evidence="5">The sequence shown here is derived from an EMBL/GenBank/DDBJ whole genome shotgun (WGS) entry which is preliminary data.</text>
</comment>
<feature type="domain" description="Tyr recombinase" evidence="4">
    <location>
        <begin position="232"/>
        <end position="428"/>
    </location>
</feature>
<proteinExistence type="inferred from homology"/>
<evidence type="ECO:0000259" key="4">
    <source>
        <dbReference type="PROSITE" id="PS51898"/>
    </source>
</evidence>
<dbReference type="InterPro" id="IPR010998">
    <property type="entry name" value="Integrase_recombinase_N"/>
</dbReference>
<gene>
    <name evidence="5" type="ORF">MCC10119_0065</name>
</gene>
<evidence type="ECO:0000256" key="2">
    <source>
        <dbReference type="ARBA" id="ARBA00023125"/>
    </source>
</evidence>
<dbReference type="CDD" id="cd01189">
    <property type="entry name" value="INT_ICEBs1_C_like"/>
    <property type="match status" value="1"/>
</dbReference>
<dbReference type="PROSITE" id="PS51898">
    <property type="entry name" value="TYR_RECOMBINASE"/>
    <property type="match status" value="1"/>
</dbReference>
<dbReference type="GO" id="GO:0003677">
    <property type="term" value="F:DNA binding"/>
    <property type="evidence" value="ECO:0007669"/>
    <property type="project" value="UniProtKB-KW"/>
</dbReference>
<dbReference type="EMBL" id="SHTI01000002">
    <property type="protein sequence ID" value="TCF73374.1"/>
    <property type="molecule type" value="Genomic_DNA"/>
</dbReference>
<dbReference type="InterPro" id="IPR013762">
    <property type="entry name" value="Integrase-like_cat_sf"/>
</dbReference>
<dbReference type="InterPro" id="IPR002104">
    <property type="entry name" value="Integrase_catalytic"/>
</dbReference>
<dbReference type="InterPro" id="IPR011010">
    <property type="entry name" value="DNA_brk_join_enz"/>
</dbReference>
<dbReference type="RefSeq" id="WP_131313898.1">
    <property type="nucleotide sequence ID" value="NZ_SHTI01000002.1"/>
</dbReference>
<dbReference type="Pfam" id="PF00589">
    <property type="entry name" value="Phage_integrase"/>
    <property type="match status" value="1"/>
</dbReference>
<dbReference type="GO" id="GO:0006310">
    <property type="term" value="P:DNA recombination"/>
    <property type="evidence" value="ECO:0007669"/>
    <property type="project" value="UniProtKB-KW"/>
</dbReference>